<dbReference type="Proteomes" id="UP000001058">
    <property type="component" value="Unassembled WGS sequence"/>
</dbReference>
<proteinExistence type="predicted"/>
<sequence>MLPHPQLWPQEALLPSRSSASLAPNAPSPQPQIQPTAAAAQSVSKLDDGPSDTFGQKLTSGPVNSTTKANDSCLRPGDGAVQVDENYLNLRWSHTAKFLRDFTQRKAAQAEEIRRQRTNLQVLSAEERSAVLGTASSQPLLDKSTIEPLDTKIFWSEAISEQVSYPGGSSQRLRQSQSRGLLPSSQSGCGVTTSTTSLDLLLQNILQRSTAVSSKLTKAYAHAIDAGEPASESQSPPPRTSLMGHNNKKLAGNTGARGEPRARSQSRVQRHSALHPPEEAGMGDHPSPPTAPQGQRSQQQQEQQGRTSGIINMGVSPVCSRSSSPGSPCLRVSGMSQLQPQSPTAEGEVQPEVSLPVESSESRFGNQQHPQQEEEQQQKQKPRPPAQADAAQEDQQPQQEALHRMASSHQRRPSSGGCAAKATTSTAVVKNTVAARRGPFSRRALSHSLDGASSRRRRQSDGPYATQAGEGAADGPGAPHAALRTQVVRRRASGSGVRLPRLPPGPLGPVGSRSAGATSGREAREAGCAGGKRLDGSASGSSYSSNGGEPSGCAGVLAARRAAASFRLAAGRQPDSLRRSGSLMSHGLASPSGQSPWARSTVARELVFIQF</sequence>
<protein>
    <submittedName>
        <fullName evidence="2">Uncharacterized protein</fullName>
    </submittedName>
</protein>
<dbReference type="InParanoid" id="D8TIG1"/>
<reference evidence="2 3" key="1">
    <citation type="journal article" date="2010" name="Science">
        <title>Genomic analysis of organismal complexity in the multicellular green alga Volvox carteri.</title>
        <authorList>
            <person name="Prochnik S.E."/>
            <person name="Umen J."/>
            <person name="Nedelcu A.M."/>
            <person name="Hallmann A."/>
            <person name="Miller S.M."/>
            <person name="Nishii I."/>
            <person name="Ferris P."/>
            <person name="Kuo A."/>
            <person name="Mitros T."/>
            <person name="Fritz-Laylin L.K."/>
            <person name="Hellsten U."/>
            <person name="Chapman J."/>
            <person name="Simakov O."/>
            <person name="Rensing S.A."/>
            <person name="Terry A."/>
            <person name="Pangilinan J."/>
            <person name="Kapitonov V."/>
            <person name="Jurka J."/>
            <person name="Salamov A."/>
            <person name="Shapiro H."/>
            <person name="Schmutz J."/>
            <person name="Grimwood J."/>
            <person name="Lindquist E."/>
            <person name="Lucas S."/>
            <person name="Grigoriev I.V."/>
            <person name="Schmitt R."/>
            <person name="Kirk D."/>
            <person name="Rokhsar D.S."/>
        </authorList>
    </citation>
    <scope>NUCLEOTIDE SEQUENCE [LARGE SCALE GENOMIC DNA]</scope>
    <source>
        <strain evidence="3">f. Nagariensis / Eve</strain>
    </source>
</reference>
<evidence type="ECO:0000313" key="3">
    <source>
        <dbReference type="Proteomes" id="UP000001058"/>
    </source>
</evidence>
<dbReference type="AlphaFoldDB" id="D8TIG1"/>
<feature type="compositionally biased region" description="Low complexity" evidence="1">
    <location>
        <begin position="386"/>
        <end position="400"/>
    </location>
</feature>
<feature type="region of interest" description="Disordered" evidence="1">
    <location>
        <begin position="1"/>
        <end position="72"/>
    </location>
</feature>
<accession>D8TIG1</accession>
<dbReference type="RefSeq" id="XP_002945889.1">
    <property type="nucleotide sequence ID" value="XM_002945843.1"/>
</dbReference>
<feature type="compositionally biased region" description="Low complexity" evidence="1">
    <location>
        <begin position="348"/>
        <end position="359"/>
    </location>
</feature>
<feature type="compositionally biased region" description="Low complexity" evidence="1">
    <location>
        <begin position="12"/>
        <end position="25"/>
    </location>
</feature>
<gene>
    <name evidence="2" type="ORF">VOLCADRAFT_86316</name>
</gene>
<feature type="compositionally biased region" description="Polar residues" evidence="1">
    <location>
        <begin position="53"/>
        <end position="70"/>
    </location>
</feature>
<keyword evidence="3" id="KW-1185">Reference proteome</keyword>
<feature type="compositionally biased region" description="Low complexity" evidence="1">
    <location>
        <begin position="468"/>
        <end position="482"/>
    </location>
</feature>
<feature type="compositionally biased region" description="Low complexity" evidence="1">
    <location>
        <begin position="314"/>
        <end position="329"/>
    </location>
</feature>
<feature type="compositionally biased region" description="Polar residues" evidence="1">
    <location>
        <begin position="334"/>
        <end position="344"/>
    </location>
</feature>
<dbReference type="OrthoDB" id="551707at2759"/>
<dbReference type="EMBL" id="GL378323">
    <property type="protein sequence ID" value="EFJ52884.1"/>
    <property type="molecule type" value="Genomic_DNA"/>
</dbReference>
<feature type="region of interest" description="Disordered" evidence="1">
    <location>
        <begin position="165"/>
        <end position="190"/>
    </location>
</feature>
<feature type="region of interest" description="Disordered" evidence="1">
    <location>
        <begin position="226"/>
        <end position="552"/>
    </location>
</feature>
<feature type="compositionally biased region" description="Low complexity" evidence="1">
    <location>
        <begin position="166"/>
        <end position="190"/>
    </location>
</feature>
<feature type="region of interest" description="Disordered" evidence="1">
    <location>
        <begin position="569"/>
        <end position="599"/>
    </location>
</feature>
<feature type="compositionally biased region" description="Low complexity" evidence="1">
    <location>
        <begin position="419"/>
        <end position="435"/>
    </location>
</feature>
<feature type="compositionally biased region" description="Low complexity" evidence="1">
    <location>
        <begin position="536"/>
        <end position="552"/>
    </location>
</feature>
<feature type="compositionally biased region" description="Low complexity" evidence="1">
    <location>
        <begin position="293"/>
        <end position="306"/>
    </location>
</feature>
<name>D8TIG1_VOLCA</name>
<evidence type="ECO:0000313" key="2">
    <source>
        <dbReference type="EMBL" id="EFJ52884.1"/>
    </source>
</evidence>
<dbReference type="KEGG" id="vcn:VOLCADRAFT_86316"/>
<organism evidence="3">
    <name type="scientific">Volvox carteri f. nagariensis</name>
    <dbReference type="NCBI Taxonomy" id="3068"/>
    <lineage>
        <taxon>Eukaryota</taxon>
        <taxon>Viridiplantae</taxon>
        <taxon>Chlorophyta</taxon>
        <taxon>core chlorophytes</taxon>
        <taxon>Chlorophyceae</taxon>
        <taxon>CS clade</taxon>
        <taxon>Chlamydomonadales</taxon>
        <taxon>Volvocaceae</taxon>
        <taxon>Volvox</taxon>
    </lineage>
</organism>
<dbReference type="GeneID" id="9621405"/>
<evidence type="ECO:0000256" key="1">
    <source>
        <dbReference type="SAM" id="MobiDB-lite"/>
    </source>
</evidence>